<keyword evidence="1" id="KW-0472">Membrane</keyword>
<gene>
    <name evidence="2" type="ORF">ASZ90_013535</name>
</gene>
<accession>A0A0W8F7F0</accession>
<dbReference type="AlphaFoldDB" id="A0A0W8F7F0"/>
<reference evidence="2" key="1">
    <citation type="journal article" date="2015" name="Proc. Natl. Acad. Sci. U.S.A.">
        <title>Networks of energetic and metabolic interactions define dynamics in microbial communities.</title>
        <authorList>
            <person name="Embree M."/>
            <person name="Liu J.K."/>
            <person name="Al-Bassam M.M."/>
            <person name="Zengler K."/>
        </authorList>
    </citation>
    <scope>NUCLEOTIDE SEQUENCE</scope>
</reference>
<keyword evidence="1" id="KW-1133">Transmembrane helix</keyword>
<dbReference type="InterPro" id="IPR036259">
    <property type="entry name" value="MFS_trans_sf"/>
</dbReference>
<sequence length="127" mass="13797">MRIDRFSAGMLLGAALIFAGVLLTQAGYDAFFLVAGGVAALATTVVRRWQRGNEPEKDERTNKIRAFGLAYSWLVSIIIVLIIFCATIMGFISIDAITALSITIYIMTGSAIVSLAVLHRRGDVDWS</sequence>
<feature type="transmembrane region" description="Helical" evidence="1">
    <location>
        <begin position="70"/>
        <end position="92"/>
    </location>
</feature>
<name>A0A0W8F7F0_9ZZZZ</name>
<dbReference type="Gene3D" id="1.20.1250.20">
    <property type="entry name" value="MFS general substrate transporter like domains"/>
    <property type="match status" value="1"/>
</dbReference>
<keyword evidence="1" id="KW-0812">Transmembrane</keyword>
<feature type="transmembrane region" description="Helical" evidence="1">
    <location>
        <begin position="30"/>
        <end position="49"/>
    </location>
</feature>
<organism evidence="2">
    <name type="scientific">hydrocarbon metagenome</name>
    <dbReference type="NCBI Taxonomy" id="938273"/>
    <lineage>
        <taxon>unclassified sequences</taxon>
        <taxon>metagenomes</taxon>
        <taxon>ecological metagenomes</taxon>
    </lineage>
</organism>
<feature type="transmembrane region" description="Helical" evidence="1">
    <location>
        <begin position="98"/>
        <end position="118"/>
    </location>
</feature>
<dbReference type="EMBL" id="LNQE01001480">
    <property type="protein sequence ID" value="KUG16797.1"/>
    <property type="molecule type" value="Genomic_DNA"/>
</dbReference>
<proteinExistence type="predicted"/>
<protein>
    <recommendedName>
        <fullName evidence="3">DUF2178 domain-containing protein</fullName>
    </recommendedName>
</protein>
<evidence type="ECO:0000256" key="1">
    <source>
        <dbReference type="SAM" id="Phobius"/>
    </source>
</evidence>
<evidence type="ECO:0008006" key="3">
    <source>
        <dbReference type="Google" id="ProtNLM"/>
    </source>
</evidence>
<feature type="transmembrane region" description="Helical" evidence="1">
    <location>
        <begin position="7"/>
        <end position="24"/>
    </location>
</feature>
<comment type="caution">
    <text evidence="2">The sequence shown here is derived from an EMBL/GenBank/DDBJ whole genome shotgun (WGS) entry which is preliminary data.</text>
</comment>
<evidence type="ECO:0000313" key="2">
    <source>
        <dbReference type="EMBL" id="KUG16797.1"/>
    </source>
</evidence>